<name>A0A0F9FCZ5_9ZZZZ</name>
<accession>A0A0F9FCZ5</accession>
<protein>
    <submittedName>
        <fullName evidence="1">Uncharacterized protein</fullName>
    </submittedName>
</protein>
<organism evidence="1">
    <name type="scientific">marine sediment metagenome</name>
    <dbReference type="NCBI Taxonomy" id="412755"/>
    <lineage>
        <taxon>unclassified sequences</taxon>
        <taxon>metagenomes</taxon>
        <taxon>ecological metagenomes</taxon>
    </lineage>
</organism>
<comment type="caution">
    <text evidence="1">The sequence shown here is derived from an EMBL/GenBank/DDBJ whole genome shotgun (WGS) entry which is preliminary data.</text>
</comment>
<sequence>MLNLAELDRAEKIIAAGRKHPRSFVYTDMENPLEVLVAGVRPLLELADKLGKALEVMATKNAVSEEDFNRAFA</sequence>
<reference evidence="1" key="1">
    <citation type="journal article" date="2015" name="Nature">
        <title>Complex archaea that bridge the gap between prokaryotes and eukaryotes.</title>
        <authorList>
            <person name="Spang A."/>
            <person name="Saw J.H."/>
            <person name="Jorgensen S.L."/>
            <person name="Zaremba-Niedzwiedzka K."/>
            <person name="Martijn J."/>
            <person name="Lind A.E."/>
            <person name="van Eijk R."/>
            <person name="Schleper C."/>
            <person name="Guy L."/>
            <person name="Ettema T.J."/>
        </authorList>
    </citation>
    <scope>NUCLEOTIDE SEQUENCE</scope>
</reference>
<feature type="non-terminal residue" evidence="1">
    <location>
        <position position="73"/>
    </location>
</feature>
<dbReference type="AlphaFoldDB" id="A0A0F9FCZ5"/>
<dbReference type="EMBL" id="LAZR01024093">
    <property type="protein sequence ID" value="KKL76291.1"/>
    <property type="molecule type" value="Genomic_DNA"/>
</dbReference>
<evidence type="ECO:0000313" key="1">
    <source>
        <dbReference type="EMBL" id="KKL76291.1"/>
    </source>
</evidence>
<gene>
    <name evidence="1" type="ORF">LCGC14_2046420</name>
</gene>
<proteinExistence type="predicted"/>